<reference evidence="2 3" key="1">
    <citation type="journal article" date="2019" name="Genome Biol. Evol.">
        <title>Whole-Genome Sequencing of the Giant Devil Catfish, Bagarius yarrelli.</title>
        <authorList>
            <person name="Jiang W."/>
            <person name="Lv Y."/>
            <person name="Cheng L."/>
            <person name="Yang K."/>
            <person name="Chao B."/>
            <person name="Wang X."/>
            <person name="Li Y."/>
            <person name="Pan X."/>
            <person name="You X."/>
            <person name="Zhang Y."/>
            <person name="Yang J."/>
            <person name="Li J."/>
            <person name="Zhang X."/>
            <person name="Liu S."/>
            <person name="Sun C."/>
            <person name="Yang J."/>
            <person name="Shi Q."/>
        </authorList>
    </citation>
    <scope>NUCLEOTIDE SEQUENCE [LARGE SCALE GENOMIC DNA]</scope>
    <source>
        <strain evidence="2">JWS20170419001</strain>
        <tissue evidence="2">Muscle</tissue>
    </source>
</reference>
<dbReference type="AlphaFoldDB" id="A0A556V769"/>
<protein>
    <submittedName>
        <fullName evidence="2">Uncharacterized protein</fullName>
    </submittedName>
</protein>
<feature type="signal peptide" evidence="1">
    <location>
        <begin position="1"/>
        <end position="17"/>
    </location>
</feature>
<proteinExistence type="predicted"/>
<sequence length="198" mass="21745">MFAVVLLCLSTPGPVPAIRPNILVGINLRVPEILNRIKDSVDETALRTLTPLQVPPPTFQLLKRAVRVVCFVLEKEEAVLSGATVNTIAFGDLADEELKTMAEETVISQAAHEDVYLVTVTDRMDQQTRDGQTPMVKMAISFQPIQMADDGIYSRCSRGTPKKVTAQVVKDGSDLSFRTNLSAWGRNKKKGSRSSTFP</sequence>
<evidence type="ECO:0000313" key="3">
    <source>
        <dbReference type="Proteomes" id="UP000319801"/>
    </source>
</evidence>
<dbReference type="EMBL" id="VCAZ01000143">
    <property type="protein sequence ID" value="TSX85953.1"/>
    <property type="molecule type" value="Genomic_DNA"/>
</dbReference>
<evidence type="ECO:0000313" key="2">
    <source>
        <dbReference type="EMBL" id="TSX85953.1"/>
    </source>
</evidence>
<keyword evidence="3" id="KW-1185">Reference proteome</keyword>
<gene>
    <name evidence="2" type="ORF">Baya_13985</name>
</gene>
<comment type="caution">
    <text evidence="2">The sequence shown here is derived from an EMBL/GenBank/DDBJ whole genome shotgun (WGS) entry which is preliminary data.</text>
</comment>
<dbReference type="Proteomes" id="UP000319801">
    <property type="component" value="Unassembled WGS sequence"/>
</dbReference>
<accession>A0A556V769</accession>
<name>A0A556V769_BAGYA</name>
<keyword evidence="1" id="KW-0732">Signal</keyword>
<feature type="chain" id="PRO_5022238207" evidence="1">
    <location>
        <begin position="18"/>
        <end position="198"/>
    </location>
</feature>
<organism evidence="2 3">
    <name type="scientific">Bagarius yarrelli</name>
    <name type="common">Goonch</name>
    <name type="synonym">Bagrus yarrelli</name>
    <dbReference type="NCBI Taxonomy" id="175774"/>
    <lineage>
        <taxon>Eukaryota</taxon>
        <taxon>Metazoa</taxon>
        <taxon>Chordata</taxon>
        <taxon>Craniata</taxon>
        <taxon>Vertebrata</taxon>
        <taxon>Euteleostomi</taxon>
        <taxon>Actinopterygii</taxon>
        <taxon>Neopterygii</taxon>
        <taxon>Teleostei</taxon>
        <taxon>Ostariophysi</taxon>
        <taxon>Siluriformes</taxon>
        <taxon>Sisoridae</taxon>
        <taxon>Sisorinae</taxon>
        <taxon>Bagarius</taxon>
    </lineage>
</organism>
<dbReference type="OrthoDB" id="687730at2759"/>
<evidence type="ECO:0000256" key="1">
    <source>
        <dbReference type="SAM" id="SignalP"/>
    </source>
</evidence>